<dbReference type="FunFam" id="2.130.10.10:FF:000688">
    <property type="entry name" value="Periodic tryptophan protein 2"/>
    <property type="match status" value="1"/>
</dbReference>
<accession>A0AAV5C100</accession>
<feature type="compositionally biased region" description="Low complexity" evidence="1">
    <location>
        <begin position="24"/>
        <end position="35"/>
    </location>
</feature>
<dbReference type="SUPFAM" id="SSF50978">
    <property type="entry name" value="WD40 repeat-like"/>
    <property type="match status" value="1"/>
</dbReference>
<keyword evidence="3" id="KW-1185">Reference proteome</keyword>
<dbReference type="Gene3D" id="2.130.10.10">
    <property type="entry name" value="YVTN repeat-like/Quinoprotein amine dehydrogenase"/>
    <property type="match status" value="1"/>
</dbReference>
<proteinExistence type="predicted"/>
<protein>
    <submittedName>
        <fullName evidence="2">Uncharacterized protein</fullName>
    </submittedName>
</protein>
<dbReference type="GO" id="GO:0032040">
    <property type="term" value="C:small-subunit processome"/>
    <property type="evidence" value="ECO:0007669"/>
    <property type="project" value="TreeGrafter"/>
</dbReference>
<dbReference type="InterPro" id="IPR001680">
    <property type="entry name" value="WD40_rpt"/>
</dbReference>
<comment type="caution">
    <text evidence="2">The sequence shown here is derived from an EMBL/GenBank/DDBJ whole genome shotgun (WGS) entry which is preliminary data.</text>
</comment>
<dbReference type="InterPro" id="IPR036322">
    <property type="entry name" value="WD40_repeat_dom_sf"/>
</dbReference>
<organism evidence="2 3">
    <name type="scientific">Eleusine coracana subsp. coracana</name>
    <dbReference type="NCBI Taxonomy" id="191504"/>
    <lineage>
        <taxon>Eukaryota</taxon>
        <taxon>Viridiplantae</taxon>
        <taxon>Streptophyta</taxon>
        <taxon>Embryophyta</taxon>
        <taxon>Tracheophyta</taxon>
        <taxon>Spermatophyta</taxon>
        <taxon>Magnoliopsida</taxon>
        <taxon>Liliopsida</taxon>
        <taxon>Poales</taxon>
        <taxon>Poaceae</taxon>
        <taxon>PACMAD clade</taxon>
        <taxon>Chloridoideae</taxon>
        <taxon>Cynodonteae</taxon>
        <taxon>Eleusininae</taxon>
        <taxon>Eleusine</taxon>
    </lineage>
</organism>
<dbReference type="EMBL" id="BQKI01000004">
    <property type="protein sequence ID" value="GJM92166.1"/>
    <property type="molecule type" value="Genomic_DNA"/>
</dbReference>
<dbReference type="Pfam" id="PF00400">
    <property type="entry name" value="WD40"/>
    <property type="match status" value="1"/>
</dbReference>
<sequence length="274" mass="29094">MMERRDEASAMTGGRGERDGGHGEASTTASRRTSSGAPYRGGDAVFAGDSPVLLSAVGNRVASTDLAASSSFTLPFESSSNITRLAASPSGDFLLAADDKGRALYANLRRRAVLHRVSFKGAPSAISFSPDGELIAVAVGKVVQIWRSPAFRREFFPFHLLRTFPGFAAGVTAFDWSPDSAFLLASCKDLTARILPVKKGLGGKPFLFLGHRAALVGAFFATDNKTGSVNGAYTISKDGAIFTWNLVQGNDASPPPSPGTPEQQRDPWNWMHLA</sequence>
<dbReference type="AlphaFoldDB" id="A0AAV5C100"/>
<evidence type="ECO:0000313" key="3">
    <source>
        <dbReference type="Proteomes" id="UP001054889"/>
    </source>
</evidence>
<reference evidence="2" key="2">
    <citation type="submission" date="2021-12" db="EMBL/GenBank/DDBJ databases">
        <title>Resequencing data analysis of finger millet.</title>
        <authorList>
            <person name="Hatakeyama M."/>
            <person name="Aluri S."/>
            <person name="Balachadran M.T."/>
            <person name="Sivarajan S.R."/>
            <person name="Poveda L."/>
            <person name="Shimizu-Inatsugi R."/>
            <person name="Schlapbach R."/>
            <person name="Sreeman S.M."/>
            <person name="Shimizu K.K."/>
        </authorList>
    </citation>
    <scope>NUCLEOTIDE SEQUENCE</scope>
</reference>
<dbReference type="InterPro" id="IPR015943">
    <property type="entry name" value="WD40/YVTN_repeat-like_dom_sf"/>
</dbReference>
<reference evidence="2" key="1">
    <citation type="journal article" date="2018" name="DNA Res.">
        <title>Multiple hybrid de novo genome assembly of finger millet, an orphan allotetraploid crop.</title>
        <authorList>
            <person name="Hatakeyama M."/>
            <person name="Aluri S."/>
            <person name="Balachadran M.T."/>
            <person name="Sivarajan S.R."/>
            <person name="Patrignani A."/>
            <person name="Gruter S."/>
            <person name="Poveda L."/>
            <person name="Shimizu-Inatsugi R."/>
            <person name="Baeten J."/>
            <person name="Francoijs K.J."/>
            <person name="Nataraja K.N."/>
            <person name="Reddy Y.A.N."/>
            <person name="Phadnis S."/>
            <person name="Ravikumar R.L."/>
            <person name="Schlapbach R."/>
            <person name="Sreeman S.M."/>
            <person name="Shimizu K.K."/>
        </authorList>
    </citation>
    <scope>NUCLEOTIDE SEQUENCE</scope>
</reference>
<dbReference type="SMART" id="SM00320">
    <property type="entry name" value="WD40"/>
    <property type="match status" value="3"/>
</dbReference>
<gene>
    <name evidence="2" type="primary">ga08601</name>
    <name evidence="2" type="ORF">PR202_ga08601</name>
</gene>
<name>A0AAV5C100_ELECO</name>
<dbReference type="PANTHER" id="PTHR19858:SF0">
    <property type="entry name" value="PERIODIC TRYPTOPHAN PROTEIN 2 HOMOLOG"/>
    <property type="match status" value="1"/>
</dbReference>
<dbReference type="GO" id="GO:0034388">
    <property type="term" value="C:Pwp2p-containing subcomplex of 90S preribosome"/>
    <property type="evidence" value="ECO:0007669"/>
    <property type="project" value="TreeGrafter"/>
</dbReference>
<dbReference type="GO" id="GO:0000462">
    <property type="term" value="P:maturation of SSU-rRNA from tricistronic rRNA transcript (SSU-rRNA, 5.8S rRNA, LSU-rRNA)"/>
    <property type="evidence" value="ECO:0007669"/>
    <property type="project" value="TreeGrafter"/>
</dbReference>
<dbReference type="InterPro" id="IPR027145">
    <property type="entry name" value="PWP2"/>
</dbReference>
<dbReference type="Proteomes" id="UP001054889">
    <property type="component" value="Unassembled WGS sequence"/>
</dbReference>
<evidence type="ECO:0000256" key="1">
    <source>
        <dbReference type="SAM" id="MobiDB-lite"/>
    </source>
</evidence>
<dbReference type="PANTHER" id="PTHR19858">
    <property type="entry name" value="WD40 REPEAT PROTEIN"/>
    <property type="match status" value="1"/>
</dbReference>
<feature type="region of interest" description="Disordered" evidence="1">
    <location>
        <begin position="1"/>
        <end position="41"/>
    </location>
</feature>
<dbReference type="GO" id="GO:0000028">
    <property type="term" value="P:ribosomal small subunit assembly"/>
    <property type="evidence" value="ECO:0007669"/>
    <property type="project" value="TreeGrafter"/>
</dbReference>
<evidence type="ECO:0000313" key="2">
    <source>
        <dbReference type="EMBL" id="GJM92166.1"/>
    </source>
</evidence>